<accession>S9UKL2</accession>
<keyword evidence="3" id="KW-1185">Reference proteome</keyword>
<dbReference type="PANTHER" id="PTHR15907">
    <property type="entry name" value="DUF614 FAMILY PROTEIN-RELATED"/>
    <property type="match status" value="1"/>
</dbReference>
<dbReference type="NCBIfam" id="TIGR01571">
    <property type="entry name" value="A_thal_Cys_rich"/>
    <property type="match status" value="1"/>
</dbReference>
<protein>
    <submittedName>
        <fullName evidence="2">Ama1 protein</fullName>
    </submittedName>
</protein>
<dbReference type="OrthoDB" id="1045822at2759"/>
<reference evidence="2 3" key="1">
    <citation type="journal article" date="2013" name="PLoS ONE">
        <title>Predicting the Proteins of Angomonas deanei, Strigomonas culicis and Their Respective Endosymbionts Reveals New Aspects of the Trypanosomatidae Family.</title>
        <authorList>
            <person name="Motta M.C."/>
            <person name="Martins A.C."/>
            <person name="de Souza S.S."/>
            <person name="Catta-Preta C.M."/>
            <person name="Silva R."/>
            <person name="Klein C.C."/>
            <person name="de Almeida L.G."/>
            <person name="de Lima Cunha O."/>
            <person name="Ciapina L.P."/>
            <person name="Brocchi M."/>
            <person name="Colabardini A.C."/>
            <person name="de Araujo Lima B."/>
            <person name="Machado C.R."/>
            <person name="de Almeida Soares C.M."/>
            <person name="Probst C.M."/>
            <person name="de Menezes C.B."/>
            <person name="Thompson C.E."/>
            <person name="Bartholomeu D.C."/>
            <person name="Gradia D.F."/>
            <person name="Pavoni D.P."/>
            <person name="Grisard E.C."/>
            <person name="Fantinatti-Garboggini F."/>
            <person name="Marchini F.K."/>
            <person name="Rodrigues-Luiz G.F."/>
            <person name="Wagner G."/>
            <person name="Goldman G.H."/>
            <person name="Fietto J.L."/>
            <person name="Elias M.C."/>
            <person name="Goldman M.H."/>
            <person name="Sagot M.F."/>
            <person name="Pereira M."/>
            <person name="Stoco P.H."/>
            <person name="de Mendonca-Neto R.P."/>
            <person name="Teixeira S.M."/>
            <person name="Maciel T.E."/>
            <person name="de Oliveira Mendes T.A."/>
            <person name="Urmenyi T.P."/>
            <person name="de Souza W."/>
            <person name="Schenkman S."/>
            <person name="de Vasconcelos A.T."/>
        </authorList>
    </citation>
    <scope>NUCLEOTIDE SEQUENCE [LARGE SCALE GENOMIC DNA]</scope>
</reference>
<feature type="transmembrane region" description="Helical" evidence="1">
    <location>
        <begin position="87"/>
        <end position="111"/>
    </location>
</feature>
<gene>
    <name evidence="2" type="ORF">STCU_04618</name>
</gene>
<dbReference type="EMBL" id="ATMH01004618">
    <property type="protein sequence ID" value="EPY29314.1"/>
    <property type="molecule type" value="Genomic_DNA"/>
</dbReference>
<keyword evidence="1" id="KW-0472">Membrane</keyword>
<dbReference type="AlphaFoldDB" id="S9UKL2"/>
<sequence>MSAPSSSRREAYRVSDIDVAGGDNTPLDTSILPVRVAGGSGGGRPWHYGLCTLCLQCNSCLEAWFCITCQLARQYNMLHNSQPTPHMPMLCMLWILGIAFCGPLPTLCLTYNVRGTMRSQYGVQGTDCVDCLIACCIPSCAVQQQLLEMTSLGYFPGSCCYSDSGAPIVQTEMV</sequence>
<proteinExistence type="predicted"/>
<evidence type="ECO:0000256" key="1">
    <source>
        <dbReference type="SAM" id="Phobius"/>
    </source>
</evidence>
<dbReference type="Proteomes" id="UP000015354">
    <property type="component" value="Unassembled WGS sequence"/>
</dbReference>
<comment type="caution">
    <text evidence="2">The sequence shown here is derived from an EMBL/GenBank/DDBJ whole genome shotgun (WGS) entry which is preliminary data.</text>
</comment>
<organism evidence="2 3">
    <name type="scientific">Strigomonas culicis</name>
    <dbReference type="NCBI Taxonomy" id="28005"/>
    <lineage>
        <taxon>Eukaryota</taxon>
        <taxon>Discoba</taxon>
        <taxon>Euglenozoa</taxon>
        <taxon>Kinetoplastea</taxon>
        <taxon>Metakinetoplastina</taxon>
        <taxon>Trypanosomatida</taxon>
        <taxon>Trypanosomatidae</taxon>
        <taxon>Strigomonadinae</taxon>
        <taxon>Strigomonas</taxon>
    </lineage>
</organism>
<dbReference type="InterPro" id="IPR006461">
    <property type="entry name" value="PLAC_motif_containing"/>
</dbReference>
<name>S9UKL2_9TRYP</name>
<keyword evidence="1" id="KW-0812">Transmembrane</keyword>
<evidence type="ECO:0000313" key="3">
    <source>
        <dbReference type="Proteomes" id="UP000015354"/>
    </source>
</evidence>
<evidence type="ECO:0000313" key="2">
    <source>
        <dbReference type="EMBL" id="EPY29314.1"/>
    </source>
</evidence>
<keyword evidence="1" id="KW-1133">Transmembrane helix</keyword>
<dbReference type="Pfam" id="PF04749">
    <property type="entry name" value="PLAC8"/>
    <property type="match status" value="1"/>
</dbReference>